<dbReference type="Pfam" id="PF22725">
    <property type="entry name" value="GFO_IDH_MocA_C3"/>
    <property type="match status" value="1"/>
</dbReference>
<gene>
    <name evidence="3" type="ORF">NDI79_14705</name>
</gene>
<dbReference type="EMBL" id="JAMQOQ010000004">
    <property type="protein sequence ID" value="MDS0295419.1"/>
    <property type="molecule type" value="Genomic_DNA"/>
</dbReference>
<feature type="domain" description="GFO/IDH/MocA-like oxidoreductase" evidence="2">
    <location>
        <begin position="134"/>
        <end position="254"/>
    </location>
</feature>
<dbReference type="RefSeq" id="WP_310929321.1">
    <property type="nucleotide sequence ID" value="NZ_JAMQOQ010000004.1"/>
</dbReference>
<evidence type="ECO:0000259" key="1">
    <source>
        <dbReference type="Pfam" id="PF01408"/>
    </source>
</evidence>
<protein>
    <submittedName>
        <fullName evidence="3">Gfo/Idh/MocA family oxidoreductase</fullName>
    </submittedName>
</protein>
<dbReference type="InterPro" id="IPR036291">
    <property type="entry name" value="NAD(P)-bd_dom_sf"/>
</dbReference>
<dbReference type="Gene3D" id="3.40.50.720">
    <property type="entry name" value="NAD(P)-binding Rossmann-like Domain"/>
    <property type="match status" value="1"/>
</dbReference>
<dbReference type="PANTHER" id="PTHR43377">
    <property type="entry name" value="BILIVERDIN REDUCTASE A"/>
    <property type="match status" value="1"/>
</dbReference>
<dbReference type="InterPro" id="IPR055170">
    <property type="entry name" value="GFO_IDH_MocA-like_dom"/>
</dbReference>
<keyword evidence="4" id="KW-1185">Reference proteome</keyword>
<dbReference type="Proteomes" id="UP001254813">
    <property type="component" value="Unassembled WGS sequence"/>
</dbReference>
<sequence>MSEPTKIGLTGAGGLGMHLSRGFEDTEDAVVHAVADVSDESRNRAGERLDIPEDRRYSDHIEMLDDAELDGVVVATPHTFHYEQTLAALEREIDTLCEKPMTTDLADAEDLVRRAEDSSATLMIGYQRHLDSAFLTAKEALAEEVGEPTFITAEVTQNWIATQRGTWRTNPDLSGGGQLYDTGSHLLDVVLWTTGLTPVAVDAQMLFDDDEDRVDVQAALTVTFENGAVASVAVSGDTPTVREHLHVWGDNGGFFVEGEDWDPRKIRFIAPDGGERQPRLDRWGSKNKAQAFVDVIRDGAEPPATPRDALKVTAVTEAAYESARTGKRVDIDL</sequence>
<dbReference type="Gene3D" id="3.30.360.10">
    <property type="entry name" value="Dihydrodipicolinate Reductase, domain 2"/>
    <property type="match status" value="1"/>
</dbReference>
<dbReference type="SUPFAM" id="SSF51735">
    <property type="entry name" value="NAD(P)-binding Rossmann-fold domains"/>
    <property type="match status" value="1"/>
</dbReference>
<comment type="caution">
    <text evidence="3">The sequence shown here is derived from an EMBL/GenBank/DDBJ whole genome shotgun (WGS) entry which is preliminary data.</text>
</comment>
<evidence type="ECO:0000313" key="3">
    <source>
        <dbReference type="EMBL" id="MDS0295419.1"/>
    </source>
</evidence>
<reference evidence="3 4" key="1">
    <citation type="submission" date="2022-06" db="EMBL/GenBank/DDBJ databases">
        <title>Halogeometricum sp. a new haloarchaeum isolate from saline soil.</title>
        <authorList>
            <person name="Strakova D."/>
            <person name="Galisteo C."/>
            <person name="Sanchez-Porro C."/>
            <person name="Ventosa A."/>
        </authorList>
    </citation>
    <scope>NUCLEOTIDE SEQUENCE [LARGE SCALE GENOMIC DNA]</scope>
    <source>
        <strain evidence="4">S3BR25-2</strain>
    </source>
</reference>
<accession>A0ABU2G5C7</accession>
<dbReference type="SUPFAM" id="SSF55347">
    <property type="entry name" value="Glyceraldehyde-3-phosphate dehydrogenase-like, C-terminal domain"/>
    <property type="match status" value="1"/>
</dbReference>
<dbReference type="InterPro" id="IPR000683">
    <property type="entry name" value="Gfo/Idh/MocA-like_OxRdtase_N"/>
</dbReference>
<proteinExistence type="predicted"/>
<dbReference type="PANTHER" id="PTHR43377:SF1">
    <property type="entry name" value="BILIVERDIN REDUCTASE A"/>
    <property type="match status" value="1"/>
</dbReference>
<feature type="domain" description="Gfo/Idh/MocA-like oxidoreductase N-terminal" evidence="1">
    <location>
        <begin position="6"/>
        <end position="126"/>
    </location>
</feature>
<organism evidence="3 4">
    <name type="scientific">Halogeometricum luteum</name>
    <dbReference type="NCBI Taxonomy" id="2950537"/>
    <lineage>
        <taxon>Archaea</taxon>
        <taxon>Methanobacteriati</taxon>
        <taxon>Methanobacteriota</taxon>
        <taxon>Stenosarchaea group</taxon>
        <taxon>Halobacteria</taxon>
        <taxon>Halobacteriales</taxon>
        <taxon>Haloferacaceae</taxon>
        <taxon>Halogeometricum</taxon>
    </lineage>
</organism>
<name>A0ABU2G5C7_9EURY</name>
<dbReference type="Pfam" id="PF01408">
    <property type="entry name" value="GFO_IDH_MocA"/>
    <property type="match status" value="1"/>
</dbReference>
<evidence type="ECO:0000259" key="2">
    <source>
        <dbReference type="Pfam" id="PF22725"/>
    </source>
</evidence>
<evidence type="ECO:0000313" key="4">
    <source>
        <dbReference type="Proteomes" id="UP001254813"/>
    </source>
</evidence>
<dbReference type="InterPro" id="IPR051450">
    <property type="entry name" value="Gfo/Idh/MocA_Oxidoreductases"/>
</dbReference>